<organism evidence="2 3">
    <name type="scientific">Hypholoma sublateritium (strain FD-334 SS-4)</name>
    <dbReference type="NCBI Taxonomy" id="945553"/>
    <lineage>
        <taxon>Eukaryota</taxon>
        <taxon>Fungi</taxon>
        <taxon>Dikarya</taxon>
        <taxon>Basidiomycota</taxon>
        <taxon>Agaricomycotina</taxon>
        <taxon>Agaricomycetes</taxon>
        <taxon>Agaricomycetidae</taxon>
        <taxon>Agaricales</taxon>
        <taxon>Agaricineae</taxon>
        <taxon>Strophariaceae</taxon>
        <taxon>Hypholoma</taxon>
    </lineage>
</organism>
<dbReference type="AlphaFoldDB" id="A0A0D2Q7N5"/>
<dbReference type="GO" id="GO:0016747">
    <property type="term" value="F:acyltransferase activity, transferring groups other than amino-acyl groups"/>
    <property type="evidence" value="ECO:0007669"/>
    <property type="project" value="InterPro"/>
</dbReference>
<dbReference type="CDD" id="cd04301">
    <property type="entry name" value="NAT_SF"/>
    <property type="match status" value="1"/>
</dbReference>
<dbReference type="Pfam" id="PF00583">
    <property type="entry name" value="Acetyltransf_1"/>
    <property type="match status" value="1"/>
</dbReference>
<feature type="domain" description="N-acetyltransferase" evidence="1">
    <location>
        <begin position="50"/>
        <end position="152"/>
    </location>
</feature>
<evidence type="ECO:0000313" key="2">
    <source>
        <dbReference type="EMBL" id="KJA27710.1"/>
    </source>
</evidence>
<dbReference type="InterPro" id="IPR016181">
    <property type="entry name" value="Acyl_CoA_acyltransferase"/>
</dbReference>
<proteinExistence type="predicted"/>
<dbReference type="Gene3D" id="3.40.630.30">
    <property type="match status" value="1"/>
</dbReference>
<dbReference type="SUPFAM" id="SSF55729">
    <property type="entry name" value="Acyl-CoA N-acyltransferases (Nat)"/>
    <property type="match status" value="1"/>
</dbReference>
<dbReference type="InterPro" id="IPR000182">
    <property type="entry name" value="GNAT_dom"/>
</dbReference>
<name>A0A0D2Q7N5_HYPSF</name>
<dbReference type="Proteomes" id="UP000054270">
    <property type="component" value="Unassembled WGS sequence"/>
</dbReference>
<evidence type="ECO:0000259" key="1">
    <source>
        <dbReference type="PROSITE" id="PS51186"/>
    </source>
</evidence>
<dbReference type="STRING" id="945553.A0A0D2Q7N5"/>
<keyword evidence="3" id="KW-1185">Reference proteome</keyword>
<dbReference type="EMBL" id="KN817523">
    <property type="protein sequence ID" value="KJA27710.1"/>
    <property type="molecule type" value="Genomic_DNA"/>
</dbReference>
<dbReference type="OrthoDB" id="47374at2759"/>
<evidence type="ECO:0000313" key="3">
    <source>
        <dbReference type="Proteomes" id="UP000054270"/>
    </source>
</evidence>
<accession>A0A0D2Q7N5</accession>
<protein>
    <recommendedName>
        <fullName evidence="1">N-acetyltransferase domain-containing protein</fullName>
    </recommendedName>
</protein>
<dbReference type="OMA" id="DVHTIRS"/>
<sequence length="158" mass="17114">MPTRACYVAYKKTHPSIPIGFISAAIQQPVAALPSFAPDDSDAGTEDSPFVSARPRDKTALDLTKARLEILTLGVLPSHQHCGLARRLVRRVVDALRMSCAANAVDGIPIFANVAVSNTEALKFYKRIGLEVSPCIIRNLYRTLSYGSKDAYLVVGVI</sequence>
<reference evidence="3" key="1">
    <citation type="submission" date="2014-04" db="EMBL/GenBank/DDBJ databases">
        <title>Evolutionary Origins and Diversification of the Mycorrhizal Mutualists.</title>
        <authorList>
            <consortium name="DOE Joint Genome Institute"/>
            <consortium name="Mycorrhizal Genomics Consortium"/>
            <person name="Kohler A."/>
            <person name="Kuo A."/>
            <person name="Nagy L.G."/>
            <person name="Floudas D."/>
            <person name="Copeland A."/>
            <person name="Barry K.W."/>
            <person name="Cichocki N."/>
            <person name="Veneault-Fourrey C."/>
            <person name="LaButti K."/>
            <person name="Lindquist E.A."/>
            <person name="Lipzen A."/>
            <person name="Lundell T."/>
            <person name="Morin E."/>
            <person name="Murat C."/>
            <person name="Riley R."/>
            <person name="Ohm R."/>
            <person name="Sun H."/>
            <person name="Tunlid A."/>
            <person name="Henrissat B."/>
            <person name="Grigoriev I.V."/>
            <person name="Hibbett D.S."/>
            <person name="Martin F."/>
        </authorList>
    </citation>
    <scope>NUCLEOTIDE SEQUENCE [LARGE SCALE GENOMIC DNA]</scope>
    <source>
        <strain evidence="3">FD-334 SS-4</strain>
    </source>
</reference>
<gene>
    <name evidence="2" type="ORF">HYPSUDRAFT_34838</name>
</gene>
<dbReference type="PROSITE" id="PS51186">
    <property type="entry name" value="GNAT"/>
    <property type="match status" value="1"/>
</dbReference>